<dbReference type="AlphaFoldDB" id="A0A4D7C2Q2"/>
<gene>
    <name evidence="1" type="ORF">E6W36_12075</name>
</gene>
<evidence type="ECO:0000313" key="1">
    <source>
        <dbReference type="EMBL" id="QCI79984.1"/>
    </source>
</evidence>
<name>A0A4D7C2Q2_9SPHN</name>
<reference evidence="2" key="1">
    <citation type="submission" date="2019-04" db="EMBL/GenBank/DDBJ databases">
        <title>Complete genome sequence of Sphingomonas sp. W1-2-3.</title>
        <authorList>
            <person name="Im W.T."/>
        </authorList>
    </citation>
    <scope>NUCLEOTIDE SEQUENCE [LARGE SCALE GENOMIC DNA]</scope>
    <source>
        <strain evidence="2">W1-2-3</strain>
    </source>
</reference>
<organism evidence="1 2">
    <name type="scientific">Hankyongella ginsenosidimutans</name>
    <dbReference type="NCBI Taxonomy" id="1763828"/>
    <lineage>
        <taxon>Bacteria</taxon>
        <taxon>Pseudomonadati</taxon>
        <taxon>Pseudomonadota</taxon>
        <taxon>Alphaproteobacteria</taxon>
        <taxon>Sphingomonadales</taxon>
        <taxon>Sphingomonadaceae</taxon>
        <taxon>Hankyongella</taxon>
    </lineage>
</organism>
<keyword evidence="2" id="KW-1185">Reference proteome</keyword>
<evidence type="ECO:0000313" key="2">
    <source>
        <dbReference type="Proteomes" id="UP000298714"/>
    </source>
</evidence>
<dbReference type="RefSeq" id="WP_222872837.1">
    <property type="nucleotide sequence ID" value="NZ_CP039704.1"/>
</dbReference>
<dbReference type="KEGG" id="hgn:E6W36_12075"/>
<dbReference type="Proteomes" id="UP000298714">
    <property type="component" value="Chromosome"/>
</dbReference>
<proteinExistence type="predicted"/>
<dbReference type="EMBL" id="CP039704">
    <property type="protein sequence ID" value="QCI79984.1"/>
    <property type="molecule type" value="Genomic_DNA"/>
</dbReference>
<sequence length="66" mass="7106">MIADLLVIALAAGMFIAPLYARLQALSAPSGARAPLPRITSRMQGLSSPARFWRRSCSKPAGPRRN</sequence>
<protein>
    <submittedName>
        <fullName evidence="1">Uncharacterized protein</fullName>
    </submittedName>
</protein>
<accession>A0A4D7C2Q2</accession>